<sequence>MAELKESVSNSEVSAQADSDNELLSKIEFEIKKISSHYLDFVTANTQHLIMVAPHRKDSSTSKILSPSKADSKKVQAVRDAALELQKALKAMPADDPAMILRRHVEQELASLLIALRPPPAHAGRGRPRNDAAAYFTDEIYQVFMLHTGTKPTMGTRPAGEDTSEPYGPFYDFVTKLFGIFGVKASAENQAREAIARMEKKLQ</sequence>
<organism evidence="1 2">
    <name type="scientific">Nguyenibacter vanlangensis</name>
    <dbReference type="NCBI Taxonomy" id="1216886"/>
    <lineage>
        <taxon>Bacteria</taxon>
        <taxon>Pseudomonadati</taxon>
        <taxon>Pseudomonadota</taxon>
        <taxon>Alphaproteobacteria</taxon>
        <taxon>Acetobacterales</taxon>
        <taxon>Acetobacteraceae</taxon>
        <taxon>Nguyenibacter</taxon>
    </lineage>
</organism>
<protein>
    <submittedName>
        <fullName evidence="1">Uncharacterized protein</fullName>
    </submittedName>
</protein>
<reference evidence="1 2" key="1">
    <citation type="submission" date="2024-04" db="EMBL/GenBank/DDBJ databases">
        <title>Complete genome sequence of Nguyenibacter vanlangesis HBCM-1154, a strain capable of nitrogen fixation, IAA production, and phosphorus solubilization isolated from sugarcane soil.</title>
        <authorList>
            <person name="MY HANH P."/>
        </authorList>
    </citation>
    <scope>NUCLEOTIDE SEQUENCE [LARGE SCALE GENOMIC DNA]</scope>
    <source>
        <strain evidence="1 2">HBCM 1154</strain>
    </source>
</reference>
<evidence type="ECO:0000313" key="2">
    <source>
        <dbReference type="Proteomes" id="UP001449795"/>
    </source>
</evidence>
<dbReference type="RefSeq" id="WP_342628190.1">
    <property type="nucleotide sequence ID" value="NZ_CP152276.1"/>
</dbReference>
<gene>
    <name evidence="1" type="ORF">AAC691_19710</name>
</gene>
<accession>A0ABZ3D3V7</accession>
<evidence type="ECO:0000313" key="1">
    <source>
        <dbReference type="EMBL" id="XAE42452.1"/>
    </source>
</evidence>
<dbReference type="EMBL" id="CP152276">
    <property type="protein sequence ID" value="XAE42452.1"/>
    <property type="molecule type" value="Genomic_DNA"/>
</dbReference>
<proteinExistence type="predicted"/>
<name>A0ABZ3D3V7_9PROT</name>
<keyword evidence="2" id="KW-1185">Reference proteome</keyword>
<dbReference type="Proteomes" id="UP001449795">
    <property type="component" value="Chromosome"/>
</dbReference>